<dbReference type="EMBL" id="CP036281">
    <property type="protein sequence ID" value="QDU78907.1"/>
    <property type="molecule type" value="Genomic_DNA"/>
</dbReference>
<dbReference type="InterPro" id="IPR018391">
    <property type="entry name" value="PQQ_b-propeller_rpt"/>
</dbReference>
<dbReference type="PANTHER" id="PTHR34512:SF30">
    <property type="entry name" value="OUTER MEMBRANE PROTEIN ASSEMBLY FACTOR BAMB"/>
    <property type="match status" value="1"/>
</dbReference>
<dbReference type="EC" id="2.7.11.1" evidence="2"/>
<dbReference type="KEGG" id="plon:Pla110_06110"/>
<dbReference type="PANTHER" id="PTHR34512">
    <property type="entry name" value="CELL SURFACE PROTEIN"/>
    <property type="match status" value="1"/>
</dbReference>
<dbReference type="InterPro" id="IPR015943">
    <property type="entry name" value="WD40/YVTN_repeat-like_dom_sf"/>
</dbReference>
<dbReference type="InterPro" id="IPR011047">
    <property type="entry name" value="Quinoprotein_ADH-like_sf"/>
</dbReference>
<dbReference type="Proteomes" id="UP000317178">
    <property type="component" value="Chromosome"/>
</dbReference>
<dbReference type="InterPro" id="IPR002372">
    <property type="entry name" value="PQQ_rpt_dom"/>
</dbReference>
<dbReference type="Gene3D" id="2.130.10.10">
    <property type="entry name" value="YVTN repeat-like/Quinoprotein amine dehydrogenase"/>
    <property type="match status" value="3"/>
</dbReference>
<sequence length="393" mass="42709">MRVTRLTGKLLLALGCFGLFVLAPLRAEELKVAAPTPTSWPSFRNGNLQQGVAGSPLPEELEELWKIDVPDGVVATVAIVGEYVYLPALNGHLICLNLNDGSEVWRYRSLESEDPDEFAPGFRATPQVTEKMVYLGDEDGILHAVDRATGKLVWKYATGDEISGCVAIYNGKVIVGSYDSYLYCLNAKTGAEDWSFETGDRINGSPGVVENFTFVAGCDHHLRVIDIDAGTQKADIPLETYLIASPAIWKDELYVGTQAGEVVAVNWKTEEITWRYTAPSRKMPIHSSAAVTEKHVFVGGHDKLLHAIDRSNGEGLWTFPTRAGIESSPVVVEDRVFFGSRDRNLYGVSVETGKEVFKANLGKSIIAGPAVGENCLVIGTEGSNGTLHCFGSK</sequence>
<keyword evidence="3" id="KW-1185">Reference proteome</keyword>
<feature type="domain" description="Pyrrolo-quinoline quinone repeat" evidence="1">
    <location>
        <begin position="139"/>
        <end position="282"/>
    </location>
</feature>
<reference evidence="2 3" key="1">
    <citation type="submission" date="2019-02" db="EMBL/GenBank/DDBJ databases">
        <title>Deep-cultivation of Planctomycetes and their phenomic and genomic characterization uncovers novel biology.</title>
        <authorList>
            <person name="Wiegand S."/>
            <person name="Jogler M."/>
            <person name="Boedeker C."/>
            <person name="Pinto D."/>
            <person name="Vollmers J."/>
            <person name="Rivas-Marin E."/>
            <person name="Kohn T."/>
            <person name="Peeters S.H."/>
            <person name="Heuer A."/>
            <person name="Rast P."/>
            <person name="Oberbeckmann S."/>
            <person name="Bunk B."/>
            <person name="Jeske O."/>
            <person name="Meyerdierks A."/>
            <person name="Storesund J.E."/>
            <person name="Kallscheuer N."/>
            <person name="Luecker S."/>
            <person name="Lage O.M."/>
            <person name="Pohl T."/>
            <person name="Merkel B.J."/>
            <person name="Hornburger P."/>
            <person name="Mueller R.-W."/>
            <person name="Bruemmer F."/>
            <person name="Labrenz M."/>
            <person name="Spormann A.M."/>
            <person name="Op den Camp H."/>
            <person name="Overmann J."/>
            <person name="Amann R."/>
            <person name="Jetten M.S.M."/>
            <person name="Mascher T."/>
            <person name="Medema M.H."/>
            <person name="Devos D.P."/>
            <person name="Kaster A.-K."/>
            <person name="Ovreas L."/>
            <person name="Rohde M."/>
            <person name="Galperin M.Y."/>
            <person name="Jogler C."/>
        </authorList>
    </citation>
    <scope>NUCLEOTIDE SEQUENCE [LARGE SCALE GENOMIC DNA]</scope>
    <source>
        <strain evidence="2 3">Pla110</strain>
    </source>
</reference>
<keyword evidence="2" id="KW-0808">Transferase</keyword>
<evidence type="ECO:0000259" key="1">
    <source>
        <dbReference type="Pfam" id="PF13360"/>
    </source>
</evidence>
<organism evidence="2 3">
    <name type="scientific">Polystyrenella longa</name>
    <dbReference type="NCBI Taxonomy" id="2528007"/>
    <lineage>
        <taxon>Bacteria</taxon>
        <taxon>Pseudomonadati</taxon>
        <taxon>Planctomycetota</taxon>
        <taxon>Planctomycetia</taxon>
        <taxon>Planctomycetales</taxon>
        <taxon>Planctomycetaceae</taxon>
        <taxon>Polystyrenella</taxon>
    </lineage>
</organism>
<evidence type="ECO:0000313" key="2">
    <source>
        <dbReference type="EMBL" id="QDU78907.1"/>
    </source>
</evidence>
<gene>
    <name evidence="2" type="primary">afsK_1</name>
    <name evidence="2" type="ORF">Pla110_06110</name>
</gene>
<proteinExistence type="predicted"/>
<dbReference type="RefSeq" id="WP_144993015.1">
    <property type="nucleotide sequence ID" value="NZ_CP036281.1"/>
</dbReference>
<dbReference type="Pfam" id="PF13360">
    <property type="entry name" value="PQQ_2"/>
    <property type="match status" value="1"/>
</dbReference>
<dbReference type="SMART" id="SM00564">
    <property type="entry name" value="PQQ"/>
    <property type="match status" value="7"/>
</dbReference>
<dbReference type="AlphaFoldDB" id="A0A518CI81"/>
<dbReference type="OrthoDB" id="256225at2"/>
<evidence type="ECO:0000313" key="3">
    <source>
        <dbReference type="Proteomes" id="UP000317178"/>
    </source>
</evidence>
<accession>A0A518CI81</accession>
<dbReference type="SUPFAM" id="SSF50998">
    <property type="entry name" value="Quinoprotein alcohol dehydrogenase-like"/>
    <property type="match status" value="1"/>
</dbReference>
<protein>
    <submittedName>
        <fullName evidence="2">Serine/threonine-protein kinase AfsK</fullName>
        <ecNumber evidence="2">2.7.11.1</ecNumber>
    </submittedName>
</protein>
<keyword evidence="2" id="KW-0418">Kinase</keyword>
<name>A0A518CI81_9PLAN</name>
<dbReference type="GO" id="GO:0004674">
    <property type="term" value="F:protein serine/threonine kinase activity"/>
    <property type="evidence" value="ECO:0007669"/>
    <property type="project" value="UniProtKB-EC"/>
</dbReference>